<protein>
    <submittedName>
        <fullName evidence="2">Tetraspanin</fullName>
    </submittedName>
</protein>
<evidence type="ECO:0000313" key="1">
    <source>
        <dbReference type="Proteomes" id="UP000095286"/>
    </source>
</evidence>
<dbReference type="WBParaSite" id="RSKR_0000175700.1">
    <property type="protein sequence ID" value="RSKR_0000175700.1"/>
    <property type="gene ID" value="RSKR_0000175700"/>
</dbReference>
<name>A0AC35TL66_9BILA</name>
<sequence>MGSQGCINVIRSFTFILNLFFWLAGIGTLGVGLWMKFDPTVTDLWKLQNGTQSISASAYLLIIVGLFMSFLGFLGCCGAWRRSQCMLSLFAIILLIAFGLELTCAIIAYKHQDQVETYVTSSMHKALITKYGEAAEYTKIIDKIQTDLKCCGVKSYRDWLVSAWGNDMEFEANKSPEIGIGNNVIGRVPASCCNEEGFADYPENCGVSFNKLELWTYERFLHNKGCGEAIKQLARNHLNLTIQICVFIGALQLFGIFMTIMLCCCINKKANQD</sequence>
<proteinExistence type="predicted"/>
<accession>A0AC35TL66</accession>
<reference evidence="2" key="1">
    <citation type="submission" date="2016-11" db="UniProtKB">
        <authorList>
            <consortium name="WormBaseParasite"/>
        </authorList>
    </citation>
    <scope>IDENTIFICATION</scope>
    <source>
        <strain evidence="2">KR3021</strain>
    </source>
</reference>
<dbReference type="Proteomes" id="UP000095286">
    <property type="component" value="Unplaced"/>
</dbReference>
<evidence type="ECO:0000313" key="2">
    <source>
        <dbReference type="WBParaSite" id="RSKR_0000175700.1"/>
    </source>
</evidence>
<organism evidence="1 2">
    <name type="scientific">Rhabditophanes sp. KR3021</name>
    <dbReference type="NCBI Taxonomy" id="114890"/>
    <lineage>
        <taxon>Eukaryota</taxon>
        <taxon>Metazoa</taxon>
        <taxon>Ecdysozoa</taxon>
        <taxon>Nematoda</taxon>
        <taxon>Chromadorea</taxon>
        <taxon>Rhabditida</taxon>
        <taxon>Tylenchina</taxon>
        <taxon>Panagrolaimomorpha</taxon>
        <taxon>Strongyloidoidea</taxon>
        <taxon>Alloionematidae</taxon>
        <taxon>Rhabditophanes</taxon>
    </lineage>
</organism>